<comment type="caution">
    <text evidence="2">The sequence shown here is derived from an EMBL/GenBank/DDBJ whole genome shotgun (WGS) entry which is preliminary data.</text>
</comment>
<dbReference type="EMBL" id="JBICBT010001321">
    <property type="protein sequence ID" value="KAL3073283.1"/>
    <property type="molecule type" value="Genomic_DNA"/>
</dbReference>
<organism evidence="2 3">
    <name type="scientific">Heterodera trifolii</name>
    <dbReference type="NCBI Taxonomy" id="157864"/>
    <lineage>
        <taxon>Eukaryota</taxon>
        <taxon>Metazoa</taxon>
        <taxon>Ecdysozoa</taxon>
        <taxon>Nematoda</taxon>
        <taxon>Chromadorea</taxon>
        <taxon>Rhabditida</taxon>
        <taxon>Tylenchina</taxon>
        <taxon>Tylenchomorpha</taxon>
        <taxon>Tylenchoidea</taxon>
        <taxon>Heteroderidae</taxon>
        <taxon>Heteroderinae</taxon>
        <taxon>Heterodera</taxon>
    </lineage>
</organism>
<feature type="region of interest" description="Disordered" evidence="1">
    <location>
        <begin position="102"/>
        <end position="122"/>
    </location>
</feature>
<gene>
    <name evidence="2" type="ORF">niasHT_036625</name>
</gene>
<name>A0ABD2IAV7_9BILA</name>
<protein>
    <submittedName>
        <fullName evidence="2">Uncharacterized protein</fullName>
    </submittedName>
</protein>
<dbReference type="AlphaFoldDB" id="A0ABD2IAV7"/>
<reference evidence="2 3" key="1">
    <citation type="submission" date="2024-10" db="EMBL/GenBank/DDBJ databases">
        <authorList>
            <person name="Kim D."/>
        </authorList>
    </citation>
    <scope>NUCLEOTIDE SEQUENCE [LARGE SCALE GENOMIC DNA]</scope>
    <source>
        <strain evidence="2">BH-2024</strain>
    </source>
</reference>
<evidence type="ECO:0000313" key="3">
    <source>
        <dbReference type="Proteomes" id="UP001620626"/>
    </source>
</evidence>
<keyword evidence="3" id="KW-1185">Reference proteome</keyword>
<proteinExistence type="predicted"/>
<feature type="region of interest" description="Disordered" evidence="1">
    <location>
        <begin position="60"/>
        <end position="90"/>
    </location>
</feature>
<dbReference type="Proteomes" id="UP001620626">
    <property type="component" value="Unassembled WGS sequence"/>
</dbReference>
<evidence type="ECO:0000313" key="2">
    <source>
        <dbReference type="EMBL" id="KAL3073283.1"/>
    </source>
</evidence>
<accession>A0ABD2IAV7</accession>
<sequence>MCFICDALDKQQKRAVINLLPPTKKGIKVKRTGRVSASSAAAAAAVRLRRRQLVTVNVRFRPAPSAGRKSPPTDGRKAQSERTLGGGADGLCGCEWRHKTAEKSGKLGEGESFVAKNGKTPK</sequence>
<evidence type="ECO:0000256" key="1">
    <source>
        <dbReference type="SAM" id="MobiDB-lite"/>
    </source>
</evidence>